<dbReference type="Proteomes" id="UP000324800">
    <property type="component" value="Unassembled WGS sequence"/>
</dbReference>
<comment type="caution">
    <text evidence="1">The sequence shown here is derived from an EMBL/GenBank/DDBJ whole genome shotgun (WGS) entry which is preliminary data.</text>
</comment>
<evidence type="ECO:0000313" key="1">
    <source>
        <dbReference type="EMBL" id="KAA6394173.1"/>
    </source>
</evidence>
<gene>
    <name evidence="1" type="ORF">EZS28_010298</name>
</gene>
<organism evidence="1 2">
    <name type="scientific">Streblomastix strix</name>
    <dbReference type="NCBI Taxonomy" id="222440"/>
    <lineage>
        <taxon>Eukaryota</taxon>
        <taxon>Metamonada</taxon>
        <taxon>Preaxostyla</taxon>
        <taxon>Oxymonadida</taxon>
        <taxon>Streblomastigidae</taxon>
        <taxon>Streblomastix</taxon>
    </lineage>
</organism>
<accession>A0A5J4WHI8</accession>
<sequence>MIPPEKPDIIYLLDNLHRIATTTTDVYKYIKFSVRIVNMACVANGTSSYRDHVQVGLTPITHYLCDSIVNIILDDNPDPQVLSLEVTGDMEAQ</sequence>
<evidence type="ECO:0000313" key="2">
    <source>
        <dbReference type="Proteomes" id="UP000324800"/>
    </source>
</evidence>
<name>A0A5J4WHI8_9EUKA</name>
<reference evidence="1 2" key="1">
    <citation type="submission" date="2019-03" db="EMBL/GenBank/DDBJ databases">
        <title>Single cell metagenomics reveals metabolic interactions within the superorganism composed of flagellate Streblomastix strix and complex community of Bacteroidetes bacteria on its surface.</title>
        <authorList>
            <person name="Treitli S.C."/>
            <person name="Kolisko M."/>
            <person name="Husnik F."/>
            <person name="Keeling P."/>
            <person name="Hampl V."/>
        </authorList>
    </citation>
    <scope>NUCLEOTIDE SEQUENCE [LARGE SCALE GENOMIC DNA]</scope>
    <source>
        <strain evidence="1">ST1C</strain>
    </source>
</reference>
<protein>
    <submittedName>
        <fullName evidence="1">Uncharacterized protein</fullName>
    </submittedName>
</protein>
<proteinExistence type="predicted"/>
<dbReference type="AlphaFoldDB" id="A0A5J4WHI8"/>
<dbReference type="EMBL" id="SNRW01002019">
    <property type="protein sequence ID" value="KAA6394173.1"/>
    <property type="molecule type" value="Genomic_DNA"/>
</dbReference>